<keyword evidence="7" id="KW-0813">Transport</keyword>
<dbReference type="Proteomes" id="UP000235162">
    <property type="component" value="Unassembled WGS sequence"/>
</dbReference>
<dbReference type="PANTHER" id="PTHR30221">
    <property type="entry name" value="SMALL-CONDUCTANCE MECHANOSENSITIVE CHANNEL"/>
    <property type="match status" value="1"/>
</dbReference>
<dbReference type="InterPro" id="IPR023408">
    <property type="entry name" value="MscS_beta-dom_sf"/>
</dbReference>
<keyword evidence="7" id="KW-0407">Ion channel</keyword>
<keyword evidence="3" id="KW-1003">Cell membrane</keyword>
<keyword evidence="6 7" id="KW-0472">Membrane</keyword>
<keyword evidence="12" id="KW-1185">Reference proteome</keyword>
<comment type="caution">
    <text evidence="11">The sequence shown here is derived from an EMBL/GenBank/DDBJ whole genome shotgun (WGS) entry which is preliminary data.</text>
</comment>
<dbReference type="Pfam" id="PF00924">
    <property type="entry name" value="MS_channel_2nd"/>
    <property type="match status" value="1"/>
</dbReference>
<evidence type="ECO:0000256" key="4">
    <source>
        <dbReference type="ARBA" id="ARBA00022692"/>
    </source>
</evidence>
<dbReference type="SUPFAM" id="SSF50182">
    <property type="entry name" value="Sm-like ribonucleoproteins"/>
    <property type="match status" value="1"/>
</dbReference>
<dbReference type="GO" id="GO:0005886">
    <property type="term" value="C:plasma membrane"/>
    <property type="evidence" value="ECO:0007669"/>
    <property type="project" value="UniProtKB-SubCell"/>
</dbReference>
<gene>
    <name evidence="11" type="ORF">C0029_06145</name>
</gene>
<organism evidence="11 12">
    <name type="scientific">Halioglobus japonicus</name>
    <dbReference type="NCBI Taxonomy" id="930805"/>
    <lineage>
        <taxon>Bacteria</taxon>
        <taxon>Pseudomonadati</taxon>
        <taxon>Pseudomonadota</taxon>
        <taxon>Gammaproteobacteria</taxon>
        <taxon>Cellvibrionales</taxon>
        <taxon>Halieaceae</taxon>
        <taxon>Halioglobus</taxon>
    </lineage>
</organism>
<evidence type="ECO:0000256" key="1">
    <source>
        <dbReference type="ARBA" id="ARBA00004651"/>
    </source>
</evidence>
<proteinExistence type="inferred from homology"/>
<evidence type="ECO:0000313" key="12">
    <source>
        <dbReference type="Proteomes" id="UP000235162"/>
    </source>
</evidence>
<evidence type="ECO:0000256" key="2">
    <source>
        <dbReference type="ARBA" id="ARBA00008017"/>
    </source>
</evidence>
<protein>
    <recommendedName>
        <fullName evidence="7">Small-conductance mechanosensitive channel</fullName>
    </recommendedName>
</protein>
<dbReference type="GO" id="GO:0008381">
    <property type="term" value="F:mechanosensitive monoatomic ion channel activity"/>
    <property type="evidence" value="ECO:0007669"/>
    <property type="project" value="InterPro"/>
</dbReference>
<keyword evidence="7" id="KW-0997">Cell inner membrane</keyword>
<evidence type="ECO:0000259" key="10">
    <source>
        <dbReference type="Pfam" id="PF21082"/>
    </source>
</evidence>
<evidence type="ECO:0000313" key="11">
    <source>
        <dbReference type="EMBL" id="PLW86031.1"/>
    </source>
</evidence>
<feature type="transmembrane region" description="Helical" evidence="7">
    <location>
        <begin position="158"/>
        <end position="184"/>
    </location>
</feature>
<dbReference type="InterPro" id="IPR049278">
    <property type="entry name" value="MS_channel_C"/>
</dbReference>
<comment type="caution">
    <text evidence="7">Lacks conserved residue(s) required for the propagation of feature annotation.</text>
</comment>
<dbReference type="SUPFAM" id="SSF82689">
    <property type="entry name" value="Mechanosensitive channel protein MscS (YggB), C-terminal domain"/>
    <property type="match status" value="1"/>
</dbReference>
<feature type="region of interest" description="Disordered" evidence="8">
    <location>
        <begin position="426"/>
        <end position="452"/>
    </location>
</feature>
<dbReference type="EMBL" id="PKUR01000002">
    <property type="protein sequence ID" value="PLW86031.1"/>
    <property type="molecule type" value="Genomic_DNA"/>
</dbReference>
<dbReference type="AlphaFoldDB" id="A0AAP8MDZ1"/>
<dbReference type="Gene3D" id="1.10.287.1260">
    <property type="match status" value="1"/>
</dbReference>
<name>A0AAP8MDZ1_9GAMM</name>
<keyword evidence="5 7" id="KW-1133">Transmembrane helix</keyword>
<dbReference type="RefSeq" id="WP_084198687.1">
    <property type="nucleotide sequence ID" value="NZ_BMYL01000002.1"/>
</dbReference>
<evidence type="ECO:0000256" key="8">
    <source>
        <dbReference type="SAM" id="MobiDB-lite"/>
    </source>
</evidence>
<evidence type="ECO:0000256" key="3">
    <source>
        <dbReference type="ARBA" id="ARBA00022475"/>
    </source>
</evidence>
<dbReference type="InterPro" id="IPR045275">
    <property type="entry name" value="MscS_archaea/bacteria_type"/>
</dbReference>
<dbReference type="Gene3D" id="3.30.70.100">
    <property type="match status" value="1"/>
</dbReference>
<dbReference type="PANTHER" id="PTHR30221:SF18">
    <property type="entry name" value="SLL0590 PROTEIN"/>
    <property type="match status" value="1"/>
</dbReference>
<comment type="similarity">
    <text evidence="2 7">Belongs to the MscS (TC 1.A.23) family.</text>
</comment>
<keyword evidence="7" id="KW-0406">Ion transport</keyword>
<dbReference type="Gene3D" id="2.30.30.60">
    <property type="match status" value="1"/>
</dbReference>
<keyword evidence="4 7" id="KW-0812">Transmembrane</keyword>
<reference evidence="11 12" key="1">
    <citation type="submission" date="2018-01" db="EMBL/GenBank/DDBJ databases">
        <title>The draft genome sequence of Halioglobus japonicus S1-36.</title>
        <authorList>
            <person name="Du Z.-J."/>
            <person name="Shi M.-J."/>
        </authorList>
    </citation>
    <scope>NUCLEOTIDE SEQUENCE [LARGE SCALE GENOMIC DNA]</scope>
    <source>
        <strain evidence="11 12">S1-36</strain>
    </source>
</reference>
<dbReference type="Pfam" id="PF21082">
    <property type="entry name" value="MS_channel_3rd"/>
    <property type="match status" value="1"/>
</dbReference>
<comment type="function">
    <text evidence="7">Mechanosensitive channel that participates in the regulation of osmotic pressure changes within the cell, opening in response to stretch forces in the membrane lipid bilayer, without the need for other proteins. Contributes to normal resistance to hypoosmotic shock. Forms an ion channel of 1.0 nanosiemens conductance with a slight preference for anions.</text>
</comment>
<feature type="domain" description="Mechanosensitive ion channel MscS" evidence="9">
    <location>
        <begin position="258"/>
        <end position="324"/>
    </location>
</feature>
<evidence type="ECO:0000256" key="5">
    <source>
        <dbReference type="ARBA" id="ARBA00022989"/>
    </source>
</evidence>
<feature type="transmembrane region" description="Helical" evidence="7">
    <location>
        <begin position="243"/>
        <end position="268"/>
    </location>
</feature>
<feature type="domain" description="Mechanosensitive ion channel MscS C-terminal" evidence="10">
    <location>
        <begin position="337"/>
        <end position="416"/>
    </location>
</feature>
<evidence type="ECO:0000256" key="7">
    <source>
        <dbReference type="RuleBase" id="RU369025"/>
    </source>
</evidence>
<dbReference type="InterPro" id="IPR011066">
    <property type="entry name" value="MscS_channel_C_sf"/>
</dbReference>
<comment type="subunit">
    <text evidence="7">Homoheptamer.</text>
</comment>
<feature type="transmembrane region" description="Helical" evidence="7">
    <location>
        <begin position="205"/>
        <end position="231"/>
    </location>
</feature>
<sequence>MSDTDPVAADPNQAVEAAALVVEKPLITPAAIDEETLFILQMFDQMDAQAPLMRLVIGASIVGISLLLLLITRFHFKRRVGRMEALPDDRYKALRWQAQDLLSAEDMKAFRISFTQWIGRFVSLVFILAAINGLLMTSGWTLRLAARMINGFYQIVSFIWQGFVSYLPNLITIVLIIMVARFVIRTLSMVFDGIRTRRIYLKNFYPEWADTSFGIIKLLIYALTAVIIFPYLPGSSSPAFQGISIFVGVLVSLGSTTAVANIIAGVVLTYTRAFQIGDQVDVAETRGRVVERSMFVTRIQTLKNVIVSIPNSMVLNNNIINYSKNMGQRGLLVHTGITIGYDVPWQVVNRLLIAAAEKTDGIAESPPPFVLQVSLEDNYVAYEVNGWTRKPEELPRIYSALHANILDEFHGHNVEITSPHYRAVRDGNPVNVPEVLPRDDEDGESETKEEKA</sequence>
<feature type="transmembrane region" description="Helical" evidence="7">
    <location>
        <begin position="52"/>
        <end position="72"/>
    </location>
</feature>
<accession>A0AAP8MDZ1</accession>
<evidence type="ECO:0000256" key="6">
    <source>
        <dbReference type="ARBA" id="ARBA00023136"/>
    </source>
</evidence>
<comment type="subcellular location">
    <subcellularLocation>
        <location evidence="7">Cell inner membrane</location>
        <topology evidence="7">Multi-pass membrane protein</topology>
    </subcellularLocation>
    <subcellularLocation>
        <location evidence="1">Cell membrane</location>
        <topology evidence="1">Multi-pass membrane protein</topology>
    </subcellularLocation>
</comment>
<dbReference type="InterPro" id="IPR006685">
    <property type="entry name" value="MscS_channel_2nd"/>
</dbReference>
<feature type="transmembrane region" description="Helical" evidence="7">
    <location>
        <begin position="117"/>
        <end position="138"/>
    </location>
</feature>
<evidence type="ECO:0000259" key="9">
    <source>
        <dbReference type="Pfam" id="PF00924"/>
    </source>
</evidence>
<dbReference type="InterPro" id="IPR010920">
    <property type="entry name" value="LSM_dom_sf"/>
</dbReference>